<accession>A0ABT6FAL9</accession>
<gene>
    <name evidence="2" type="ORF">PZE19_11875</name>
</gene>
<organism evidence="2 3">
    <name type="scientific">Paludisphaera mucosa</name>
    <dbReference type="NCBI Taxonomy" id="3030827"/>
    <lineage>
        <taxon>Bacteria</taxon>
        <taxon>Pseudomonadati</taxon>
        <taxon>Planctomycetota</taxon>
        <taxon>Planctomycetia</taxon>
        <taxon>Isosphaerales</taxon>
        <taxon>Isosphaeraceae</taxon>
        <taxon>Paludisphaera</taxon>
    </lineage>
</organism>
<dbReference type="EMBL" id="JARRAG010000002">
    <property type="protein sequence ID" value="MDG3004474.1"/>
    <property type="molecule type" value="Genomic_DNA"/>
</dbReference>
<sequence>MAARDDLAARAVYSIVGDRYVFLATGAETAGACFIFEAYVPSGNGSPPHVHHREDELFYVVEGEFEFTVAGATMRLTAGGSLLGRRDVPHRFRNVGPDAGKLIIAVTPAGLDDYFMEVGAKLEGPDSPPIPPTPEDVARLREAAPRYGLEILDHA</sequence>
<dbReference type="PANTHER" id="PTHR36440">
    <property type="entry name" value="PUTATIVE (AFU_ORTHOLOGUE AFUA_8G07350)-RELATED"/>
    <property type="match status" value="1"/>
</dbReference>
<dbReference type="InterPro" id="IPR013096">
    <property type="entry name" value="Cupin_2"/>
</dbReference>
<dbReference type="Pfam" id="PF07883">
    <property type="entry name" value="Cupin_2"/>
    <property type="match status" value="1"/>
</dbReference>
<dbReference type="InterPro" id="IPR014710">
    <property type="entry name" value="RmlC-like_jellyroll"/>
</dbReference>
<dbReference type="InterPro" id="IPR053146">
    <property type="entry name" value="QDO-like"/>
</dbReference>
<evidence type="ECO:0000313" key="3">
    <source>
        <dbReference type="Proteomes" id="UP001216907"/>
    </source>
</evidence>
<comment type="caution">
    <text evidence="2">The sequence shown here is derived from an EMBL/GenBank/DDBJ whole genome shotgun (WGS) entry which is preliminary data.</text>
</comment>
<dbReference type="PANTHER" id="PTHR36440:SF1">
    <property type="entry name" value="PUTATIVE (AFU_ORTHOLOGUE AFUA_8G07350)-RELATED"/>
    <property type="match status" value="1"/>
</dbReference>
<dbReference type="Gene3D" id="2.60.120.10">
    <property type="entry name" value="Jelly Rolls"/>
    <property type="match status" value="1"/>
</dbReference>
<evidence type="ECO:0000259" key="1">
    <source>
        <dbReference type="Pfam" id="PF07883"/>
    </source>
</evidence>
<keyword evidence="3" id="KW-1185">Reference proteome</keyword>
<feature type="domain" description="Cupin type-2" evidence="1">
    <location>
        <begin position="39"/>
        <end position="103"/>
    </location>
</feature>
<proteinExistence type="predicted"/>
<dbReference type="Proteomes" id="UP001216907">
    <property type="component" value="Unassembled WGS sequence"/>
</dbReference>
<dbReference type="InterPro" id="IPR011051">
    <property type="entry name" value="RmlC_Cupin_sf"/>
</dbReference>
<protein>
    <submittedName>
        <fullName evidence="2">Cupin domain-containing protein</fullName>
    </submittedName>
</protein>
<name>A0ABT6FAL9_9BACT</name>
<reference evidence="2 3" key="1">
    <citation type="submission" date="2023-03" db="EMBL/GenBank/DDBJ databases">
        <title>Paludisphaera mucosa sp. nov. a novel planctomycete from northern fen.</title>
        <authorList>
            <person name="Ivanova A."/>
        </authorList>
    </citation>
    <scope>NUCLEOTIDE SEQUENCE [LARGE SCALE GENOMIC DNA]</scope>
    <source>
        <strain evidence="2 3">Pla2</strain>
    </source>
</reference>
<dbReference type="SUPFAM" id="SSF51182">
    <property type="entry name" value="RmlC-like cupins"/>
    <property type="match status" value="1"/>
</dbReference>
<evidence type="ECO:0000313" key="2">
    <source>
        <dbReference type="EMBL" id="MDG3004474.1"/>
    </source>
</evidence>
<dbReference type="RefSeq" id="WP_277860831.1">
    <property type="nucleotide sequence ID" value="NZ_JARRAG010000002.1"/>
</dbReference>